<name>A0ABT5EPX6_9BACT</name>
<accession>A0ABT5EPX6</accession>
<evidence type="ECO:0000313" key="4">
    <source>
        <dbReference type="Proteomes" id="UP001221411"/>
    </source>
</evidence>
<feature type="region of interest" description="Disordered" evidence="1">
    <location>
        <begin position="1"/>
        <end position="31"/>
    </location>
</feature>
<gene>
    <name evidence="3" type="ORF">POL67_15860</name>
</gene>
<keyword evidence="4" id="KW-1185">Reference proteome</keyword>
<evidence type="ECO:0000256" key="1">
    <source>
        <dbReference type="SAM" id="MobiDB-lite"/>
    </source>
</evidence>
<evidence type="ECO:0000256" key="2">
    <source>
        <dbReference type="SAM" id="Phobius"/>
    </source>
</evidence>
<keyword evidence="2" id="KW-0812">Transmembrane</keyword>
<keyword evidence="2" id="KW-0472">Membrane</keyword>
<comment type="caution">
    <text evidence="3">The sequence shown here is derived from an EMBL/GenBank/DDBJ whole genome shotgun (WGS) entry which is preliminary data.</text>
</comment>
<feature type="transmembrane region" description="Helical" evidence="2">
    <location>
        <begin position="97"/>
        <end position="119"/>
    </location>
</feature>
<organism evidence="3 4">
    <name type="scientific">Polyangium mundeleinium</name>
    <dbReference type="NCBI Taxonomy" id="2995306"/>
    <lineage>
        <taxon>Bacteria</taxon>
        <taxon>Pseudomonadati</taxon>
        <taxon>Myxococcota</taxon>
        <taxon>Polyangia</taxon>
        <taxon>Polyangiales</taxon>
        <taxon>Polyangiaceae</taxon>
        <taxon>Polyangium</taxon>
    </lineage>
</organism>
<evidence type="ECO:0000313" key="3">
    <source>
        <dbReference type="EMBL" id="MDC0742825.1"/>
    </source>
</evidence>
<dbReference type="EMBL" id="JAQNDO010000001">
    <property type="protein sequence ID" value="MDC0742825.1"/>
    <property type="molecule type" value="Genomic_DNA"/>
</dbReference>
<keyword evidence="2" id="KW-1133">Transmembrane helix</keyword>
<feature type="transmembrane region" description="Helical" evidence="2">
    <location>
        <begin position="65"/>
        <end position="85"/>
    </location>
</feature>
<feature type="transmembrane region" description="Helical" evidence="2">
    <location>
        <begin position="233"/>
        <end position="257"/>
    </location>
</feature>
<sequence length="291" mass="31239">MSDELNPYAPPEAGPGERATTKKKKKQKRPASDAIAEALARLNQHIDDAAAVAVDQKEAGGRLRGVTIVFVVIAAVAIVSMVLAVQTIPSRDPAFALLIIFPIVFGILAVALCAVDLTIAPRGTPARPEATLRSFLKAMAMGRQGYAWACLSPTARAQIVAPPSLGEIPIGSGAFSLATPTGLKDWSSTFIRIGHGQIRSAQVKRASIVREDGDVAVVEVHAIFQAWPQWANIVAAVAFVVIRLLGAILYLVLFLALRKRHEVTFQKTLLRGKNGLWYVYAGDLFEDDAPN</sequence>
<proteinExistence type="predicted"/>
<reference evidence="3 4" key="1">
    <citation type="submission" date="2022-11" db="EMBL/GenBank/DDBJ databases">
        <title>Minimal conservation of predation-associated metabolite biosynthetic gene clusters underscores biosynthetic potential of Myxococcota including descriptions for ten novel species: Archangium lansinium sp. nov., Myxococcus landrumus sp. nov., Nannocystis bai.</title>
        <authorList>
            <person name="Ahearne A."/>
            <person name="Stevens C."/>
            <person name="Dowd S."/>
        </authorList>
    </citation>
    <scope>NUCLEOTIDE SEQUENCE [LARGE SCALE GENOMIC DNA]</scope>
    <source>
        <strain evidence="3 4">RJM3</strain>
    </source>
</reference>
<dbReference type="RefSeq" id="WP_271918198.1">
    <property type="nucleotide sequence ID" value="NZ_JAQNDO010000001.1"/>
</dbReference>
<protein>
    <submittedName>
        <fullName evidence="3">Uncharacterized protein</fullName>
    </submittedName>
</protein>
<dbReference type="Proteomes" id="UP001221411">
    <property type="component" value="Unassembled WGS sequence"/>
</dbReference>